<evidence type="ECO:0000313" key="2">
    <source>
        <dbReference type="Proteomes" id="UP000652681"/>
    </source>
</evidence>
<comment type="caution">
    <text evidence="1">The sequence shown here is derived from an EMBL/GenBank/DDBJ whole genome shotgun (WGS) entry which is preliminary data.</text>
</comment>
<dbReference type="RefSeq" id="WP_216714826.1">
    <property type="nucleotide sequence ID" value="NZ_JACVEL010000020.1"/>
</dbReference>
<keyword evidence="2" id="KW-1185">Reference proteome</keyword>
<evidence type="ECO:0000313" key="1">
    <source>
        <dbReference type="EMBL" id="MBC9813917.1"/>
    </source>
</evidence>
<reference evidence="1" key="1">
    <citation type="submission" date="2020-09" db="EMBL/GenBank/DDBJ databases">
        <title>Taishania pollutisoli gen. nov., sp. nov., Isolated from Tetrabromobisphenol A-Contaminated Soil.</title>
        <authorList>
            <person name="Chen Q."/>
        </authorList>
    </citation>
    <scope>NUCLEOTIDE SEQUENCE</scope>
    <source>
        <strain evidence="1">CZZ-1</strain>
    </source>
</reference>
<proteinExistence type="predicted"/>
<accession>A0A8J6PEM3</accession>
<dbReference type="EMBL" id="JACVEL010000020">
    <property type="protein sequence ID" value="MBC9813917.1"/>
    <property type="molecule type" value="Genomic_DNA"/>
</dbReference>
<organism evidence="1 2">
    <name type="scientific">Taishania pollutisoli</name>
    <dbReference type="NCBI Taxonomy" id="2766479"/>
    <lineage>
        <taxon>Bacteria</taxon>
        <taxon>Pseudomonadati</taxon>
        <taxon>Bacteroidota</taxon>
        <taxon>Flavobacteriia</taxon>
        <taxon>Flavobacteriales</taxon>
        <taxon>Crocinitomicaceae</taxon>
        <taxon>Taishania</taxon>
    </lineage>
</organism>
<protein>
    <submittedName>
        <fullName evidence="1">Uncharacterized protein</fullName>
    </submittedName>
</protein>
<sequence length="109" mass="12737">MKITLTDLSKFVIIGRNEQNSMFYIRPKSDFIKEMEGKKTSPNYFVISTGNEGWTNESEIIKMIDDETKFYTYSYSENTFTDIEVVNEHIRTVKNDTTKDNIESLPIMS</sequence>
<gene>
    <name evidence="1" type="ORF">H9Y05_15680</name>
</gene>
<dbReference type="AlphaFoldDB" id="A0A8J6PEM3"/>
<dbReference type="Proteomes" id="UP000652681">
    <property type="component" value="Unassembled WGS sequence"/>
</dbReference>
<name>A0A8J6PEM3_9FLAO</name>